<protein>
    <recommendedName>
        <fullName evidence="3">Carboxypeptidase family protein</fullName>
    </recommendedName>
</protein>
<dbReference type="AlphaFoldDB" id="A0A7I9VR24"/>
<sequence length="322" mass="32215">MTTSDEARRAPAQAFAGRLPRGGGALIAGLILAAGCGGGATEGATQGATYGISGAISGAGSHAVAVTLSSAALGNRVVRTDSSGRYAFAGIPAGTYTVTPALQGFSMEPASAVATVDRADVTGVSFTCRPLLEVWGRDLGAEYQNLDVAEDGVGVNDATVTVNGEVMTHPAGFYQDGYYGGQLTNALGAGATIVLEVTRGGRTVTATGSVPEAPILTAPANGAAFAPGDAVSVAWTSATQPDRFTVSATWSCGPGCGTGASFDVGGAQRAFTIPASGIPTGLPITLRVFAYNGGTFSGDYLPHGGYPGMNIRAEWGQVVVQR</sequence>
<evidence type="ECO:0000313" key="2">
    <source>
        <dbReference type="Proteomes" id="UP000503640"/>
    </source>
</evidence>
<dbReference type="Gene3D" id="2.60.40.1120">
    <property type="entry name" value="Carboxypeptidase-like, regulatory domain"/>
    <property type="match status" value="1"/>
</dbReference>
<reference evidence="2" key="1">
    <citation type="journal article" date="2020" name="Appl. Environ. Microbiol.">
        <title>Diazotrophic Anaeromyxobacter Isolates from Soils.</title>
        <authorList>
            <person name="Masuda Y."/>
            <person name="Yamanaka H."/>
            <person name="Xu Z.X."/>
            <person name="Shiratori Y."/>
            <person name="Aono T."/>
            <person name="Amachi S."/>
            <person name="Senoo K."/>
            <person name="Itoh H."/>
        </authorList>
    </citation>
    <scope>NUCLEOTIDE SEQUENCE [LARGE SCALE GENOMIC DNA]</scope>
    <source>
        <strain evidence="2">R267</strain>
    </source>
</reference>
<evidence type="ECO:0000313" key="1">
    <source>
        <dbReference type="EMBL" id="GEJ58708.1"/>
    </source>
</evidence>
<proteinExistence type="predicted"/>
<accession>A0A7I9VR24</accession>
<dbReference type="SUPFAM" id="SSF49452">
    <property type="entry name" value="Starch-binding domain-like"/>
    <property type="match status" value="1"/>
</dbReference>
<keyword evidence="2" id="KW-1185">Reference proteome</keyword>
<evidence type="ECO:0008006" key="3">
    <source>
        <dbReference type="Google" id="ProtNLM"/>
    </source>
</evidence>
<organism evidence="1 2">
    <name type="scientific">Anaeromyxobacter diazotrophicus</name>
    <dbReference type="NCBI Taxonomy" id="2590199"/>
    <lineage>
        <taxon>Bacteria</taxon>
        <taxon>Pseudomonadati</taxon>
        <taxon>Myxococcota</taxon>
        <taxon>Myxococcia</taxon>
        <taxon>Myxococcales</taxon>
        <taxon>Cystobacterineae</taxon>
        <taxon>Anaeromyxobacteraceae</taxon>
        <taxon>Anaeromyxobacter</taxon>
    </lineage>
</organism>
<gene>
    <name evidence="1" type="ORF">AMYX_34490</name>
</gene>
<dbReference type="EMBL" id="BJTG01000008">
    <property type="protein sequence ID" value="GEJ58708.1"/>
    <property type="molecule type" value="Genomic_DNA"/>
</dbReference>
<dbReference type="RefSeq" id="WP_176067503.1">
    <property type="nucleotide sequence ID" value="NZ_BJTG01000008.1"/>
</dbReference>
<name>A0A7I9VR24_9BACT</name>
<dbReference type="GO" id="GO:0030246">
    <property type="term" value="F:carbohydrate binding"/>
    <property type="evidence" value="ECO:0007669"/>
    <property type="project" value="InterPro"/>
</dbReference>
<dbReference type="InterPro" id="IPR013784">
    <property type="entry name" value="Carb-bd-like_fold"/>
</dbReference>
<comment type="caution">
    <text evidence="1">The sequence shown here is derived from an EMBL/GenBank/DDBJ whole genome shotgun (WGS) entry which is preliminary data.</text>
</comment>
<dbReference type="Proteomes" id="UP000503640">
    <property type="component" value="Unassembled WGS sequence"/>
</dbReference>